<dbReference type="Proteomes" id="UP000289738">
    <property type="component" value="Chromosome B09"/>
</dbReference>
<keyword evidence="3" id="KW-1185">Reference proteome</keyword>
<keyword evidence="1" id="KW-0732">Signal</keyword>
<reference evidence="2 3" key="1">
    <citation type="submission" date="2019-01" db="EMBL/GenBank/DDBJ databases">
        <title>Sequencing of cultivated peanut Arachis hypogaea provides insights into genome evolution and oil improvement.</title>
        <authorList>
            <person name="Chen X."/>
        </authorList>
    </citation>
    <scope>NUCLEOTIDE SEQUENCE [LARGE SCALE GENOMIC DNA]</scope>
    <source>
        <strain evidence="3">cv. Fuhuasheng</strain>
        <tissue evidence="2">Leaves</tissue>
    </source>
</reference>
<accession>A0A444XVC0</accession>
<evidence type="ECO:0000313" key="2">
    <source>
        <dbReference type="EMBL" id="RYQ93738.1"/>
    </source>
</evidence>
<feature type="chain" id="PRO_5018970349" evidence="1">
    <location>
        <begin position="28"/>
        <end position="106"/>
    </location>
</feature>
<comment type="caution">
    <text evidence="2">The sequence shown here is derived from an EMBL/GenBank/DDBJ whole genome shotgun (WGS) entry which is preliminary data.</text>
</comment>
<sequence>MKDYYSLSVVMVLFLLLLSYSMNTVEARPLLKDHQSSSASSFISSIINRAYSGPSHRAMPSNFLLSLRIVLAKSSARFSHVARLAASAMDSKSSTCATPTILLCIR</sequence>
<feature type="signal peptide" evidence="1">
    <location>
        <begin position="1"/>
        <end position="27"/>
    </location>
</feature>
<protein>
    <submittedName>
        <fullName evidence="2">Uncharacterized protein</fullName>
    </submittedName>
</protein>
<evidence type="ECO:0000256" key="1">
    <source>
        <dbReference type="SAM" id="SignalP"/>
    </source>
</evidence>
<evidence type="ECO:0000313" key="3">
    <source>
        <dbReference type="Proteomes" id="UP000289738"/>
    </source>
</evidence>
<dbReference type="EMBL" id="SDMP01000019">
    <property type="protein sequence ID" value="RYQ93738.1"/>
    <property type="molecule type" value="Genomic_DNA"/>
</dbReference>
<dbReference type="AlphaFoldDB" id="A0A444XVC0"/>
<organism evidence="2 3">
    <name type="scientific">Arachis hypogaea</name>
    <name type="common">Peanut</name>
    <dbReference type="NCBI Taxonomy" id="3818"/>
    <lineage>
        <taxon>Eukaryota</taxon>
        <taxon>Viridiplantae</taxon>
        <taxon>Streptophyta</taxon>
        <taxon>Embryophyta</taxon>
        <taxon>Tracheophyta</taxon>
        <taxon>Spermatophyta</taxon>
        <taxon>Magnoliopsida</taxon>
        <taxon>eudicotyledons</taxon>
        <taxon>Gunneridae</taxon>
        <taxon>Pentapetalae</taxon>
        <taxon>rosids</taxon>
        <taxon>fabids</taxon>
        <taxon>Fabales</taxon>
        <taxon>Fabaceae</taxon>
        <taxon>Papilionoideae</taxon>
        <taxon>50 kb inversion clade</taxon>
        <taxon>dalbergioids sensu lato</taxon>
        <taxon>Dalbergieae</taxon>
        <taxon>Pterocarpus clade</taxon>
        <taxon>Arachis</taxon>
    </lineage>
</organism>
<proteinExistence type="predicted"/>
<name>A0A444XVC0_ARAHY</name>
<gene>
    <name evidence="2" type="ORF">Ahy_B09g099978</name>
</gene>